<reference evidence="2 3" key="1">
    <citation type="submission" date="2016-04" db="EMBL/GenBank/DDBJ databases">
        <title>A degradative enzymes factory behind the ericoid mycorrhizal symbiosis.</title>
        <authorList>
            <consortium name="DOE Joint Genome Institute"/>
            <person name="Martino E."/>
            <person name="Morin E."/>
            <person name="Grelet G."/>
            <person name="Kuo A."/>
            <person name="Kohler A."/>
            <person name="Daghino S."/>
            <person name="Barry K."/>
            <person name="Choi C."/>
            <person name="Cichocki N."/>
            <person name="Clum A."/>
            <person name="Copeland A."/>
            <person name="Hainaut M."/>
            <person name="Haridas S."/>
            <person name="Labutti K."/>
            <person name="Lindquist E."/>
            <person name="Lipzen A."/>
            <person name="Khouja H.-R."/>
            <person name="Murat C."/>
            <person name="Ohm R."/>
            <person name="Olson A."/>
            <person name="Spatafora J."/>
            <person name="Veneault-Fourrey C."/>
            <person name="Henrissat B."/>
            <person name="Grigoriev I."/>
            <person name="Martin F."/>
            <person name="Perotto S."/>
        </authorList>
    </citation>
    <scope>NUCLEOTIDE SEQUENCE [LARGE SCALE GENOMIC DNA]</scope>
    <source>
        <strain evidence="2 3">E</strain>
    </source>
</reference>
<gene>
    <name evidence="2" type="ORF">K444DRAFT_636831</name>
</gene>
<dbReference type="EMBL" id="KZ613912">
    <property type="protein sequence ID" value="PMD51549.1"/>
    <property type="molecule type" value="Genomic_DNA"/>
</dbReference>
<protein>
    <submittedName>
        <fullName evidence="2">Uncharacterized protein</fullName>
    </submittedName>
</protein>
<dbReference type="InParanoid" id="A0A2J6SLA4"/>
<dbReference type="RefSeq" id="XP_024728453.1">
    <property type="nucleotide sequence ID" value="XM_024884055.1"/>
</dbReference>
<evidence type="ECO:0000256" key="1">
    <source>
        <dbReference type="SAM" id="MobiDB-lite"/>
    </source>
</evidence>
<dbReference type="PANTHER" id="PTHR33112">
    <property type="entry name" value="DOMAIN PROTEIN, PUTATIVE-RELATED"/>
    <property type="match status" value="1"/>
</dbReference>
<feature type="region of interest" description="Disordered" evidence="1">
    <location>
        <begin position="1103"/>
        <end position="1186"/>
    </location>
</feature>
<organism evidence="2 3">
    <name type="scientific">Hyaloscypha bicolor E</name>
    <dbReference type="NCBI Taxonomy" id="1095630"/>
    <lineage>
        <taxon>Eukaryota</taxon>
        <taxon>Fungi</taxon>
        <taxon>Dikarya</taxon>
        <taxon>Ascomycota</taxon>
        <taxon>Pezizomycotina</taxon>
        <taxon>Leotiomycetes</taxon>
        <taxon>Helotiales</taxon>
        <taxon>Hyaloscyphaceae</taxon>
        <taxon>Hyaloscypha</taxon>
        <taxon>Hyaloscypha bicolor</taxon>
    </lineage>
</organism>
<evidence type="ECO:0000313" key="2">
    <source>
        <dbReference type="EMBL" id="PMD51549.1"/>
    </source>
</evidence>
<dbReference type="Proteomes" id="UP000235371">
    <property type="component" value="Unassembled WGS sequence"/>
</dbReference>
<dbReference type="GeneID" id="36592132"/>
<evidence type="ECO:0000313" key="3">
    <source>
        <dbReference type="Proteomes" id="UP000235371"/>
    </source>
</evidence>
<feature type="compositionally biased region" description="Polar residues" evidence="1">
    <location>
        <begin position="1114"/>
        <end position="1133"/>
    </location>
</feature>
<proteinExistence type="predicted"/>
<dbReference type="STRING" id="1095630.A0A2J6SLA4"/>
<dbReference type="PANTHER" id="PTHR33112:SF12">
    <property type="entry name" value="HETEROKARYON INCOMPATIBILITY DOMAIN-CONTAINING PROTEIN"/>
    <property type="match status" value="1"/>
</dbReference>
<name>A0A2J6SLA4_9HELO</name>
<dbReference type="OrthoDB" id="1577640at2759"/>
<keyword evidence="3" id="KW-1185">Reference proteome</keyword>
<feature type="region of interest" description="Disordered" evidence="1">
    <location>
        <begin position="1227"/>
        <end position="1251"/>
    </location>
</feature>
<feature type="compositionally biased region" description="Low complexity" evidence="1">
    <location>
        <begin position="1169"/>
        <end position="1181"/>
    </location>
</feature>
<feature type="compositionally biased region" description="Polar residues" evidence="1">
    <location>
        <begin position="1141"/>
        <end position="1168"/>
    </location>
</feature>
<sequence length="1285" mass="142302">MDKIYATAVVAIVAADGKNANSPLQGVSTEREIDQVVAEVRPNVNVLIPVPTRKSLAWMLQAKLLSNRLIVFSGGNMIWHCHEVVHFEDMTAKDAVAILDSHLGHPLLKSSIRTLTNTVRSSTVSGPQSTAPTSIIDVVPSNGPKVVALQRQITEGTALPAINEDLAQVVTQDTNGDGQSTISFVTMLPSAQRKDIVRRFTEAILKCLPGQLLGSHSSQQWRVPFRHRFQLLLKNYSVQVKNDAGQRSQRQAAKQIRLLRRDILENFEEALEGCETRRAQQNLAKENLKGLAPESTWAEKVGSWYTVLPDEASLDDELAGAQHERIPNRIDLDAEETKWVSNFGSLSDFDCTDSSNGSEMEELIYRTLGQDKDIETFLINHHAFQDLIADIRTLLEHYHENQLNLIRKRIMLSLRRPMKKSNNRQPKCHAAMFDFDWDIISFIQEQYPLGLDQEVDSILTITGRGTDAYMSTVRTYLQRTWPAYSMHLLNSLQGAINSYPRQDDSGITGSEEFIVAIAQQIAWITSACRVSPLGLGYSYVTFQETSSRFDVPLRTFHIASELCPLTSDDPGSCWNEIVGNSTIATGFPIPERSNNEKGLELPLEVMAGLGGVPLATRFHNAYILTGRCIAFVPVARNGDSVQWHVLKNGQATIRYEDIASLCPVRLPAEILNEEDLLSTRTFLGWCSESMNHLGASSLQSNSIGFSNAKSPAKLSVKLTSGSVGFGKIGTGQLTFSFGKHSGSFTSEKPNYYLETLDYAKQIHVILQDTAHRRAWLTDGERAILHIIFHAQRMGSCGIGGKDIELQGADPKSQSSVRAAMVANANVVVRRDYCMGKDEVGTQRFKDLVGDLYSRLEVCQANAKGETGAGIELKMSRKRQIRGYEFMDLVTKRREMFLKEFNLRRAVEIGLRTNFGEVFQPHDPGALCEVFREMPSGSDYLAVEVPTLQALYLQCGSQQTQKEITPSGIQWHRSDHLFEPCLRQGQKLKDEWCKCDRIQQFATNSVFRHARKPGRLKQSGAVIFGQGQVQCFKESTSDVSGLGESSQQYTSPQSIKEVPVDDCLAVTSKVSPQGLEMDESLLYTATAGSTITFNNLQKLDYGIGDSRPAPLHPRNPTSQLSARTNLSTGRSSPNILREQNEQELSTVSELPLGSSASRKQGNISYTYTAKSGSRSKSPTPSSFIPAMAEPSKIKPNLNIQGHEMSSEASFLKFHDTPQKIRPLTRSIPALPPVSRQPSLQFGRPGNHTLRRMPGFRRDLVGGYGAGDGRVGQVADKGMGFGDLTFG</sequence>
<accession>A0A2J6SLA4</accession>